<comment type="caution">
    <text evidence="3">The sequence shown here is derived from an EMBL/GenBank/DDBJ whole genome shotgun (WGS) entry which is preliminary data.</text>
</comment>
<evidence type="ECO:0000256" key="1">
    <source>
        <dbReference type="SAM" id="SignalP"/>
    </source>
</evidence>
<organism evidence="3 4">
    <name type="scientific">Candidatus Thermochlorobacter aerophilus</name>
    <dbReference type="NCBI Taxonomy" id="1868324"/>
    <lineage>
        <taxon>Bacteria</taxon>
        <taxon>Pseudomonadati</taxon>
        <taxon>Chlorobiota</taxon>
        <taxon>Chlorobiia</taxon>
        <taxon>Chlorobiales</taxon>
        <taxon>Candidatus Thermochlorobacteriaceae</taxon>
        <taxon>Candidatus Thermochlorobacter</taxon>
    </lineage>
</organism>
<dbReference type="Pfam" id="PF14326">
    <property type="entry name" value="DUF4384"/>
    <property type="match status" value="1"/>
</dbReference>
<feature type="chain" id="PRO_5017228556" evidence="1">
    <location>
        <begin position="20"/>
        <end position="453"/>
    </location>
</feature>
<protein>
    <submittedName>
        <fullName evidence="3">DUF4384 domain-containing protein</fullName>
    </submittedName>
</protein>
<dbReference type="EMBL" id="PHFL01000070">
    <property type="protein sequence ID" value="RFM23135.1"/>
    <property type="molecule type" value="Genomic_DNA"/>
</dbReference>
<dbReference type="InterPro" id="IPR025493">
    <property type="entry name" value="DUF4384"/>
</dbReference>
<gene>
    <name evidence="3" type="ORF">D0433_12770</name>
</gene>
<dbReference type="AlphaFoldDB" id="A0A395LX14"/>
<reference evidence="3 4" key="1">
    <citation type="journal article" date="2011" name="ISME J.">
        <title>Community ecology of hot spring cyanobacterial mats: predominant populations and their functional potential.</title>
        <authorList>
            <person name="Klatt C.G."/>
            <person name="Wood J.M."/>
            <person name="Rusch D.B."/>
            <person name="Bateson M.M."/>
            <person name="Hamamura N."/>
            <person name="Heidelberg J.F."/>
            <person name="Grossman A.R."/>
            <person name="Bhaya D."/>
            <person name="Cohan F.M."/>
            <person name="Kuhl M."/>
            <person name="Bryant D.A."/>
            <person name="Ward D.M."/>
        </authorList>
    </citation>
    <scope>NUCLEOTIDE SEQUENCE [LARGE SCALE GENOMIC DNA]</scope>
    <source>
        <strain evidence="3">OS</strain>
    </source>
</reference>
<dbReference type="Gene3D" id="3.10.28.20">
    <property type="entry name" value="Acetamidase/Formamidase-like domains"/>
    <property type="match status" value="1"/>
</dbReference>
<accession>A0A395LX14</accession>
<feature type="signal peptide" evidence="1">
    <location>
        <begin position="1"/>
        <end position="19"/>
    </location>
</feature>
<keyword evidence="1" id="KW-0732">Signal</keyword>
<sequence>MRFFILLLLLGLNSSLVQAQLFGTGFGKTQDEARREALADLSSQISVTIQTSSALRESEVSGKGYNQNFVREVLTRSELPVIGATFAYTERSGSTECRAALEKAVLALYESELKNLLADAKKLSTATDISSLSRLLSLSDQYLKFRLVMAVLGKTVVEEFPVSRADIEARFEAAAGDITSLDQLAKAAALIFKDNGYYVFPPEVQNSREITPFAAAIRERLTGALRAVPEPSTAVLKLVGSYTILDNAIELTLRALSETGLTVQSATFKLKPSAYAGYRYTPETLSLEALAAQDLLITNDLRADITTNRGKNNLLFKAGETVKVLVKLSKPGYLYIVGHTQNADGKFSYLIPIHNGKTKRDFVLFVNTDDVNKWMEIGEFEITPPFGTETIQVLASTADLVDQVPDFYFDSKGYAVVGKNPAEVATKTRAILKKAGTGQTKTTEAVLTFTTLP</sequence>
<evidence type="ECO:0000313" key="3">
    <source>
        <dbReference type="EMBL" id="RFM23135.1"/>
    </source>
</evidence>
<evidence type="ECO:0000313" key="4">
    <source>
        <dbReference type="Proteomes" id="UP000266389"/>
    </source>
</evidence>
<dbReference type="Proteomes" id="UP000266389">
    <property type="component" value="Unassembled WGS sequence"/>
</dbReference>
<feature type="domain" description="DUF4384" evidence="2">
    <location>
        <begin position="316"/>
        <end position="397"/>
    </location>
</feature>
<name>A0A395LX14_9BACT</name>
<evidence type="ECO:0000259" key="2">
    <source>
        <dbReference type="Pfam" id="PF14326"/>
    </source>
</evidence>
<proteinExistence type="predicted"/>